<comment type="caution">
    <text evidence="3">The sequence shown here is derived from an EMBL/GenBank/DDBJ whole genome shotgun (WGS) entry which is preliminary data.</text>
</comment>
<dbReference type="Pfam" id="PF12481">
    <property type="entry name" value="DUF3700"/>
    <property type="match status" value="1"/>
</dbReference>
<organism evidence="3 4">
    <name type="scientific">Mucuna pruriens</name>
    <name type="common">Velvet bean</name>
    <name type="synonym">Dolichos pruriens</name>
    <dbReference type="NCBI Taxonomy" id="157652"/>
    <lineage>
        <taxon>Eukaryota</taxon>
        <taxon>Viridiplantae</taxon>
        <taxon>Streptophyta</taxon>
        <taxon>Embryophyta</taxon>
        <taxon>Tracheophyta</taxon>
        <taxon>Spermatophyta</taxon>
        <taxon>Magnoliopsida</taxon>
        <taxon>eudicotyledons</taxon>
        <taxon>Gunneridae</taxon>
        <taxon>Pentapetalae</taxon>
        <taxon>rosids</taxon>
        <taxon>fabids</taxon>
        <taxon>Fabales</taxon>
        <taxon>Fabaceae</taxon>
        <taxon>Papilionoideae</taxon>
        <taxon>50 kb inversion clade</taxon>
        <taxon>NPAAA clade</taxon>
        <taxon>indigoferoid/millettioid clade</taxon>
        <taxon>Phaseoleae</taxon>
        <taxon>Mucuna</taxon>
    </lineage>
</organism>
<dbReference type="Gene3D" id="3.60.20.10">
    <property type="entry name" value="Glutamine Phosphoribosylpyrophosphate, subunit 1, domain 1"/>
    <property type="match status" value="1"/>
</dbReference>
<evidence type="ECO:0000313" key="4">
    <source>
        <dbReference type="Proteomes" id="UP000257109"/>
    </source>
</evidence>
<proteinExistence type="predicted"/>
<evidence type="ECO:0000256" key="1">
    <source>
        <dbReference type="SAM" id="MobiDB-lite"/>
    </source>
</evidence>
<sequence length="295" mass="32859">MLAVFAKATGKPPEELRLPATESNNSKTPEEIVQSFQSLRSDSAVYNLPHGNFMALSHVDESPIHPRSIVVLDDIFCIFMGALANIAELRHHYGLPRQATEAMILVEAYKVLRDRAPYPPDQVVKHLDGKFSFIIFDARRSTLFIARDREGSMKFQWGMARDGSLVCSDDPTIITEGCGQACAAFPPGCIFMNGSGLISFDHPLHKVRAVVHEDDNGNILRVYFQVDLYTKIPSIPRTGSAANWADAAEGRGPFAPCPRLPVTLHANLNQGLYLKVEGTWWHQRKMPHLEKAKKP</sequence>
<gene>
    <name evidence="3" type="primary">TSJT1</name>
    <name evidence="3" type="ORF">CR513_59804</name>
</gene>
<dbReference type="PANTHER" id="PTHR45952:SF8">
    <property type="entry name" value="STEM-SPECIFIC PROTEIN TSJT1"/>
    <property type="match status" value="1"/>
</dbReference>
<dbReference type="AlphaFoldDB" id="A0A371E7D3"/>
<evidence type="ECO:0000259" key="2">
    <source>
        <dbReference type="SMART" id="SM01172"/>
    </source>
</evidence>
<accession>A0A371E7D3</accession>
<dbReference type="InterPro" id="IPR044828">
    <property type="entry name" value="TSJT1-like"/>
</dbReference>
<name>A0A371E7D3_MUCPR</name>
<dbReference type="PANTHER" id="PTHR45952">
    <property type="entry name" value="ALUMINUM INDUCED PROTEIN WITH YGL AND LRDR MOTIFS"/>
    <property type="match status" value="1"/>
</dbReference>
<feature type="non-terminal residue" evidence="3">
    <location>
        <position position="295"/>
    </location>
</feature>
<dbReference type="OrthoDB" id="2019121at2759"/>
<reference evidence="3" key="1">
    <citation type="submission" date="2018-05" db="EMBL/GenBank/DDBJ databases">
        <title>Draft genome of Mucuna pruriens seed.</title>
        <authorList>
            <person name="Nnadi N.E."/>
            <person name="Vos R."/>
            <person name="Hasami M.H."/>
            <person name="Devisetty U.K."/>
            <person name="Aguiy J.C."/>
        </authorList>
    </citation>
    <scope>NUCLEOTIDE SEQUENCE [LARGE SCALE GENOMIC DNA]</scope>
    <source>
        <strain evidence="3">JCA_2017</strain>
    </source>
</reference>
<feature type="region of interest" description="Disordered" evidence="1">
    <location>
        <begin position="1"/>
        <end position="29"/>
    </location>
</feature>
<dbReference type="SMART" id="SM01172">
    <property type="entry name" value="DUF3700"/>
    <property type="match status" value="1"/>
</dbReference>
<dbReference type="Proteomes" id="UP000257109">
    <property type="component" value="Unassembled WGS sequence"/>
</dbReference>
<dbReference type="InterPro" id="IPR024286">
    <property type="entry name" value="DUF3700"/>
</dbReference>
<keyword evidence="4" id="KW-1185">Reference proteome</keyword>
<dbReference type="InterPro" id="IPR029055">
    <property type="entry name" value="Ntn_hydrolases_N"/>
</dbReference>
<dbReference type="SUPFAM" id="SSF56235">
    <property type="entry name" value="N-terminal nucleophile aminohydrolases (Ntn hydrolases)"/>
    <property type="match status" value="1"/>
</dbReference>
<feature type="domain" description="DUF3700" evidence="2">
    <location>
        <begin position="2"/>
        <end position="226"/>
    </location>
</feature>
<protein>
    <submittedName>
        <fullName evidence="3">Stem-specific protein TSJT1</fullName>
    </submittedName>
</protein>
<evidence type="ECO:0000313" key="3">
    <source>
        <dbReference type="EMBL" id="RDX61919.1"/>
    </source>
</evidence>
<dbReference type="EMBL" id="QJKJ01015812">
    <property type="protein sequence ID" value="RDX61919.1"/>
    <property type="molecule type" value="Genomic_DNA"/>
</dbReference>